<evidence type="ECO:0000259" key="5">
    <source>
        <dbReference type="PROSITE" id="PS50887"/>
    </source>
</evidence>
<comment type="caution">
    <text evidence="6">The sequence shown here is derived from an EMBL/GenBank/DDBJ whole genome shotgun (WGS) entry which is preliminary data.</text>
</comment>
<comment type="catalytic activity">
    <reaction evidence="3">
        <text>2 GTP = 3',3'-c-di-GMP + 2 diphosphate</text>
        <dbReference type="Rhea" id="RHEA:24898"/>
        <dbReference type="ChEBI" id="CHEBI:33019"/>
        <dbReference type="ChEBI" id="CHEBI:37565"/>
        <dbReference type="ChEBI" id="CHEBI:58805"/>
        <dbReference type="EC" id="2.7.7.65"/>
    </reaction>
</comment>
<dbReference type="Pfam" id="PF00990">
    <property type="entry name" value="GGDEF"/>
    <property type="match status" value="1"/>
</dbReference>
<dbReference type="FunFam" id="3.30.70.270:FF:000001">
    <property type="entry name" value="Diguanylate cyclase domain protein"/>
    <property type="match status" value="1"/>
</dbReference>
<dbReference type="GO" id="GO:0043709">
    <property type="term" value="P:cell adhesion involved in single-species biofilm formation"/>
    <property type="evidence" value="ECO:0007669"/>
    <property type="project" value="TreeGrafter"/>
</dbReference>
<dbReference type="PROSITE" id="PS50887">
    <property type="entry name" value="GGDEF"/>
    <property type="match status" value="1"/>
</dbReference>
<dbReference type="NCBIfam" id="TIGR00254">
    <property type="entry name" value="GGDEF"/>
    <property type="match status" value="1"/>
</dbReference>
<keyword evidence="4" id="KW-0175">Coiled coil</keyword>
<dbReference type="InterPro" id="IPR029787">
    <property type="entry name" value="Nucleotide_cyclase"/>
</dbReference>
<dbReference type="InterPro" id="IPR050469">
    <property type="entry name" value="Diguanylate_Cyclase"/>
</dbReference>
<dbReference type="SMART" id="SM00267">
    <property type="entry name" value="GGDEF"/>
    <property type="match status" value="1"/>
</dbReference>
<evidence type="ECO:0000256" key="2">
    <source>
        <dbReference type="ARBA" id="ARBA00012528"/>
    </source>
</evidence>
<proteinExistence type="predicted"/>
<evidence type="ECO:0000313" key="6">
    <source>
        <dbReference type="EMBL" id="KAF1688305.1"/>
    </source>
</evidence>
<dbReference type="SUPFAM" id="SSF55073">
    <property type="entry name" value="Nucleotide cyclase"/>
    <property type="match status" value="1"/>
</dbReference>
<protein>
    <recommendedName>
        <fullName evidence="2">diguanylate cyclase</fullName>
        <ecNumber evidence="2">2.7.7.65</ecNumber>
    </recommendedName>
</protein>
<evidence type="ECO:0000256" key="1">
    <source>
        <dbReference type="ARBA" id="ARBA00001946"/>
    </source>
</evidence>
<gene>
    <name evidence="6" type="ORF">CR938_10700</name>
</gene>
<dbReference type="InterPro" id="IPR000160">
    <property type="entry name" value="GGDEF_dom"/>
</dbReference>
<evidence type="ECO:0000256" key="3">
    <source>
        <dbReference type="ARBA" id="ARBA00034247"/>
    </source>
</evidence>
<dbReference type="EC" id="2.7.7.65" evidence="2"/>
<sequence>MSPPGPIASPASSDPAALLTAANDPRALLRAYAEGMAGLPGELGDLLGQRLRTAVAEEDWASCARVLRQLLEKYLHDFAASLAGGGVNESEQLRELLRQALGVALASLLEPVPELARESAALAEALRRWRPGDDLAALARRARELCHQVGVHAGEAAERQALLLSLFDLLLENLFELLEDGSWLQAQVAGVRQLLLAGPADRHTLEATRQGLRELVYQQSLLRQGIAQTKDAMRGMLDTFVARMEGMADSTGQYQSRLEAHREAIRQARSITELGRRLDEVLEDTAQLQRQAQRAREELVAAREEVEAAEARVRALEEQLREAGDLVRRDPLTGALNLRGLEERYAELAAQAEREARPLALAMVDMDGFREVNSTHGHGGGDTALRHVVQVLREALRGDDCIARHGGDEFVLVLPGADLDEATALVRRAQRLLAVRVLAHEGRRIPVTFSAGVAVRQLGEAREDLIRRADRAMYQAKRGGRDRVQATR</sequence>
<keyword evidence="7" id="KW-1185">Reference proteome</keyword>
<reference evidence="6" key="1">
    <citation type="submission" date="2017-10" db="EMBL/GenBank/DDBJ databases">
        <title>Whole genome sequencing of members of genus Pseudoxanthomonas.</title>
        <authorList>
            <person name="Kumar S."/>
            <person name="Bansal K."/>
            <person name="Kaur A."/>
            <person name="Patil P."/>
            <person name="Sharma S."/>
            <person name="Patil P.B."/>
        </authorList>
    </citation>
    <scope>NUCLEOTIDE SEQUENCE</scope>
    <source>
        <strain evidence="6">DSM 22914</strain>
    </source>
</reference>
<dbReference type="EMBL" id="PDWK01000055">
    <property type="protein sequence ID" value="KAF1688305.1"/>
    <property type="molecule type" value="Genomic_DNA"/>
</dbReference>
<dbReference type="GO" id="GO:0005886">
    <property type="term" value="C:plasma membrane"/>
    <property type="evidence" value="ECO:0007669"/>
    <property type="project" value="TreeGrafter"/>
</dbReference>
<feature type="coiled-coil region" evidence="4">
    <location>
        <begin position="271"/>
        <end position="326"/>
    </location>
</feature>
<dbReference type="GO" id="GO:0052621">
    <property type="term" value="F:diguanylate cyclase activity"/>
    <property type="evidence" value="ECO:0007669"/>
    <property type="project" value="UniProtKB-EC"/>
</dbReference>
<dbReference type="AlphaFoldDB" id="A0A921NUM9"/>
<dbReference type="PANTHER" id="PTHR45138:SF9">
    <property type="entry name" value="DIGUANYLATE CYCLASE DGCM-RELATED"/>
    <property type="match status" value="1"/>
</dbReference>
<dbReference type="InterPro" id="IPR043128">
    <property type="entry name" value="Rev_trsase/Diguanyl_cyclase"/>
</dbReference>
<comment type="cofactor">
    <cofactor evidence="1">
        <name>Mg(2+)</name>
        <dbReference type="ChEBI" id="CHEBI:18420"/>
    </cofactor>
</comment>
<evidence type="ECO:0000256" key="4">
    <source>
        <dbReference type="SAM" id="Coils"/>
    </source>
</evidence>
<name>A0A921NUM9_9GAMM</name>
<dbReference type="RefSeq" id="WP_162124997.1">
    <property type="nucleotide sequence ID" value="NZ_PDWK01000055.1"/>
</dbReference>
<organism evidence="6 7">
    <name type="scientific">Pseudoxanthomonas taiwanensis</name>
    <dbReference type="NCBI Taxonomy" id="176598"/>
    <lineage>
        <taxon>Bacteria</taxon>
        <taxon>Pseudomonadati</taxon>
        <taxon>Pseudomonadota</taxon>
        <taxon>Gammaproteobacteria</taxon>
        <taxon>Lysobacterales</taxon>
        <taxon>Lysobacteraceae</taxon>
        <taxon>Pseudoxanthomonas</taxon>
    </lineage>
</organism>
<dbReference type="OrthoDB" id="9803824at2"/>
<feature type="domain" description="GGDEF" evidence="5">
    <location>
        <begin position="357"/>
        <end position="488"/>
    </location>
</feature>
<dbReference type="Proteomes" id="UP000717981">
    <property type="component" value="Unassembled WGS sequence"/>
</dbReference>
<dbReference type="PANTHER" id="PTHR45138">
    <property type="entry name" value="REGULATORY COMPONENTS OF SENSORY TRANSDUCTION SYSTEM"/>
    <property type="match status" value="1"/>
</dbReference>
<accession>A0A921NUM9</accession>
<evidence type="ECO:0000313" key="7">
    <source>
        <dbReference type="Proteomes" id="UP000717981"/>
    </source>
</evidence>
<dbReference type="CDD" id="cd01949">
    <property type="entry name" value="GGDEF"/>
    <property type="match status" value="1"/>
</dbReference>
<dbReference type="Gene3D" id="3.30.70.270">
    <property type="match status" value="1"/>
</dbReference>
<dbReference type="GO" id="GO:1902201">
    <property type="term" value="P:negative regulation of bacterial-type flagellum-dependent cell motility"/>
    <property type="evidence" value="ECO:0007669"/>
    <property type="project" value="TreeGrafter"/>
</dbReference>